<feature type="compositionally biased region" description="Pro residues" evidence="6">
    <location>
        <begin position="132"/>
        <end position="147"/>
    </location>
</feature>
<dbReference type="EMBL" id="CAMAPF010000108">
    <property type="protein sequence ID" value="CAH9100384.1"/>
    <property type="molecule type" value="Genomic_DNA"/>
</dbReference>
<evidence type="ECO:0000256" key="5">
    <source>
        <dbReference type="ARBA" id="ARBA00023242"/>
    </source>
</evidence>
<dbReference type="Gene3D" id="2.40.330.10">
    <property type="entry name" value="DNA-binding pseudobarrel domain"/>
    <property type="match status" value="2"/>
</dbReference>
<evidence type="ECO:0000256" key="6">
    <source>
        <dbReference type="SAM" id="MobiDB-lite"/>
    </source>
</evidence>
<dbReference type="GO" id="GO:0003677">
    <property type="term" value="F:DNA binding"/>
    <property type="evidence" value="ECO:0007669"/>
    <property type="project" value="UniProtKB-KW"/>
</dbReference>
<feature type="region of interest" description="Disordered" evidence="6">
    <location>
        <begin position="110"/>
        <end position="167"/>
    </location>
</feature>
<dbReference type="InterPro" id="IPR039218">
    <property type="entry name" value="REM_fam"/>
</dbReference>
<accession>A0AAV0DFR1</accession>
<keyword evidence="2" id="KW-0805">Transcription regulation</keyword>
<keyword evidence="3" id="KW-0238">DNA-binding</keyword>
<name>A0AAV0DFR1_9ASTE</name>
<evidence type="ECO:0000256" key="3">
    <source>
        <dbReference type="ARBA" id="ARBA00023125"/>
    </source>
</evidence>
<keyword evidence="9" id="KW-1185">Reference proteome</keyword>
<comment type="subcellular location">
    <subcellularLocation>
        <location evidence="1">Nucleus</location>
    </subcellularLocation>
</comment>
<organism evidence="8 9">
    <name type="scientific">Cuscuta epithymum</name>
    <dbReference type="NCBI Taxonomy" id="186058"/>
    <lineage>
        <taxon>Eukaryota</taxon>
        <taxon>Viridiplantae</taxon>
        <taxon>Streptophyta</taxon>
        <taxon>Embryophyta</taxon>
        <taxon>Tracheophyta</taxon>
        <taxon>Spermatophyta</taxon>
        <taxon>Magnoliopsida</taxon>
        <taxon>eudicotyledons</taxon>
        <taxon>Gunneridae</taxon>
        <taxon>Pentapetalae</taxon>
        <taxon>asterids</taxon>
        <taxon>lamiids</taxon>
        <taxon>Solanales</taxon>
        <taxon>Convolvulaceae</taxon>
        <taxon>Cuscuteae</taxon>
        <taxon>Cuscuta</taxon>
        <taxon>Cuscuta subgen. Cuscuta</taxon>
    </lineage>
</organism>
<dbReference type="PROSITE" id="PS50863">
    <property type="entry name" value="B3"/>
    <property type="match status" value="2"/>
</dbReference>
<dbReference type="CDD" id="cd10017">
    <property type="entry name" value="B3_DNA"/>
    <property type="match status" value="2"/>
</dbReference>
<evidence type="ECO:0000313" key="8">
    <source>
        <dbReference type="EMBL" id="CAH9100384.1"/>
    </source>
</evidence>
<evidence type="ECO:0000256" key="1">
    <source>
        <dbReference type="ARBA" id="ARBA00004123"/>
    </source>
</evidence>
<dbReference type="AlphaFoldDB" id="A0AAV0DFR1"/>
<feature type="domain" description="TF-B3" evidence="7">
    <location>
        <begin position="239"/>
        <end position="335"/>
    </location>
</feature>
<feature type="compositionally biased region" description="Basic and acidic residues" evidence="6">
    <location>
        <begin position="110"/>
        <end position="120"/>
    </location>
</feature>
<evidence type="ECO:0000259" key="7">
    <source>
        <dbReference type="PROSITE" id="PS50863"/>
    </source>
</evidence>
<keyword evidence="4" id="KW-0804">Transcription</keyword>
<proteinExistence type="predicted"/>
<feature type="domain" description="TF-B3" evidence="7">
    <location>
        <begin position="5"/>
        <end position="98"/>
    </location>
</feature>
<comment type="caution">
    <text evidence="8">The sequence shown here is derived from an EMBL/GenBank/DDBJ whole genome shotgun (WGS) entry which is preliminary data.</text>
</comment>
<gene>
    <name evidence="8" type="ORF">CEPIT_LOCUS15269</name>
</gene>
<dbReference type="PANTHER" id="PTHR31674">
    <property type="entry name" value="B3 DOMAIN-CONTAINING PROTEIN REM-LIKE 3-RELATED"/>
    <property type="match status" value="1"/>
</dbReference>
<keyword evidence="5" id="KW-0539">Nucleus</keyword>
<dbReference type="GO" id="GO:0005634">
    <property type="term" value="C:nucleus"/>
    <property type="evidence" value="ECO:0007669"/>
    <property type="project" value="UniProtKB-SubCell"/>
</dbReference>
<sequence>MEAKVPKFFKVLPPGFEAKLRLPPIISRKLGEKEEQKVLLITGKGTSLVTIQKLEDGRLWFTNGWHAFVLKHGLVMGDYLTFKHMGSSNFKVTVYTETCCEKVFTDAPEAEVKGETREENAGPLVKPEAEEVPPPPLPPPLPPPPPTQHHFDMNDGSNSRVGLNGRRIPGKPYFSKSQRKAFPSPANAQEPSNIASVKFEEDNDKITPFQVKTPVNMFAAKKKKRKRHHQFRGQGEVLKLTMKEYNLRSRSPYLHLPVDYCVAAGLAMNSRLTLRGPYGDQGVSLRVCTGGNTKYSVITRGWPEFIATNNLKVGDVCIFKRLDIGTSDAIVLDVEFGNQG</sequence>
<protein>
    <recommendedName>
        <fullName evidence="7">TF-B3 domain-containing protein</fullName>
    </recommendedName>
</protein>
<dbReference type="PANTHER" id="PTHR31674:SF21">
    <property type="entry name" value="B3 DOMAIN-CONTAINING PROTEIN REM15 ISOFORM X1"/>
    <property type="match status" value="1"/>
</dbReference>
<dbReference type="InterPro" id="IPR015300">
    <property type="entry name" value="DNA-bd_pseudobarrel_sf"/>
</dbReference>
<evidence type="ECO:0000313" key="9">
    <source>
        <dbReference type="Proteomes" id="UP001152523"/>
    </source>
</evidence>
<reference evidence="8" key="1">
    <citation type="submission" date="2022-07" db="EMBL/GenBank/DDBJ databases">
        <authorList>
            <person name="Macas J."/>
            <person name="Novak P."/>
            <person name="Neumann P."/>
        </authorList>
    </citation>
    <scope>NUCLEOTIDE SEQUENCE</scope>
</reference>
<dbReference type="InterPro" id="IPR003340">
    <property type="entry name" value="B3_DNA-bd"/>
</dbReference>
<evidence type="ECO:0000256" key="4">
    <source>
        <dbReference type="ARBA" id="ARBA00023163"/>
    </source>
</evidence>
<dbReference type="SMART" id="SM01019">
    <property type="entry name" value="B3"/>
    <property type="match status" value="2"/>
</dbReference>
<dbReference type="Proteomes" id="UP001152523">
    <property type="component" value="Unassembled WGS sequence"/>
</dbReference>
<dbReference type="SUPFAM" id="SSF101936">
    <property type="entry name" value="DNA-binding pseudobarrel domain"/>
    <property type="match status" value="2"/>
</dbReference>
<dbReference type="Pfam" id="PF02362">
    <property type="entry name" value="B3"/>
    <property type="match status" value="2"/>
</dbReference>
<evidence type="ECO:0000256" key="2">
    <source>
        <dbReference type="ARBA" id="ARBA00023015"/>
    </source>
</evidence>